<evidence type="ECO:0000313" key="2">
    <source>
        <dbReference type="EMBL" id="SEH44932.1"/>
    </source>
</evidence>
<accession>A0A1H6IEQ7</accession>
<dbReference type="AlphaFoldDB" id="A0A1H6IEQ7"/>
<keyword evidence="1" id="KW-0472">Membrane</keyword>
<protein>
    <submittedName>
        <fullName evidence="2">Uncharacterized protein</fullName>
    </submittedName>
</protein>
<name>A0A1H6IEQ7_CHRCI</name>
<reference evidence="2 3" key="1">
    <citation type="submission" date="2016-10" db="EMBL/GenBank/DDBJ databases">
        <authorList>
            <person name="de Groot N.N."/>
        </authorList>
    </citation>
    <scope>NUCLEOTIDE SEQUENCE [LARGE SCALE GENOMIC DNA]</scope>
    <source>
        <strain evidence="2 3">DSM 23031</strain>
    </source>
</reference>
<sequence>MHEKYFVTFRVYGFIFFKVIYYMIISCFLSRYDMFKLEIT</sequence>
<evidence type="ECO:0000313" key="3">
    <source>
        <dbReference type="Proteomes" id="UP000198561"/>
    </source>
</evidence>
<organism evidence="2 3">
    <name type="scientific">Chryseobacterium culicis</name>
    <dbReference type="NCBI Taxonomy" id="680127"/>
    <lineage>
        <taxon>Bacteria</taxon>
        <taxon>Pseudomonadati</taxon>
        <taxon>Bacteroidota</taxon>
        <taxon>Flavobacteriia</taxon>
        <taxon>Flavobacteriales</taxon>
        <taxon>Weeksellaceae</taxon>
        <taxon>Chryseobacterium group</taxon>
        <taxon>Chryseobacterium</taxon>
    </lineage>
</organism>
<keyword evidence="1" id="KW-0812">Transmembrane</keyword>
<dbReference type="Proteomes" id="UP000198561">
    <property type="component" value="Unassembled WGS sequence"/>
</dbReference>
<gene>
    <name evidence="2" type="ORF">SAMN05421593_4252</name>
</gene>
<feature type="transmembrane region" description="Helical" evidence="1">
    <location>
        <begin position="12"/>
        <end position="32"/>
    </location>
</feature>
<dbReference type="EMBL" id="FNWQ01000007">
    <property type="protein sequence ID" value="SEH44932.1"/>
    <property type="molecule type" value="Genomic_DNA"/>
</dbReference>
<keyword evidence="1" id="KW-1133">Transmembrane helix</keyword>
<proteinExistence type="predicted"/>
<evidence type="ECO:0000256" key="1">
    <source>
        <dbReference type="SAM" id="Phobius"/>
    </source>
</evidence>